<reference evidence="2 3" key="1">
    <citation type="journal article" date="2024" name="G3 (Bethesda)">
        <title>Genome assembly of Hibiscus sabdariffa L. provides insights into metabolisms of medicinal natural products.</title>
        <authorList>
            <person name="Kim T."/>
        </authorList>
    </citation>
    <scope>NUCLEOTIDE SEQUENCE [LARGE SCALE GENOMIC DNA]</scope>
    <source>
        <strain evidence="2">TK-2024</strain>
        <tissue evidence="2">Old leaves</tissue>
    </source>
</reference>
<dbReference type="EMBL" id="JBBPBN010000011">
    <property type="protein sequence ID" value="KAK9029609.1"/>
    <property type="molecule type" value="Genomic_DNA"/>
</dbReference>
<sequence>MASSQKKPIFMQAELDVDRVEDDGQDGICPRYGLGKGFTSFGGTLVDLNADPVICSHDMLTVHALLPPPFWQLEQIVLDQVDIFAFQPMHPRDCSQLRRLAAIYHLSSGCQSCGKKRFVTVTRTQYTSRPSSSDKLRLEKLIGADDEDADFAVNEGFDMRASDAGRTRAKKAAKGSGSKKASSSNIGESSWRKRSGKKVSYASQPVSFVSSGIMVSETDEVRTTDPEGTSESYEPKGGGLGGASPAQAATRRGYIIVNQVELLKAASKYSMASSQEKPIFMQVHRVEYEDKVRGNGCSCFSIFCFKWRPFNDVDESYTMLHRRGKGHTGTWWKSKLNKMKEVSEKIAGPKWKNFIREVSGSWHKRECQNNRFQYDPCSYAYALNFDIGDDTSEFLFQNLLIFVPYAHMTNRISVAKSLAPMPKLIWSGSVTRT</sequence>
<organism evidence="2 3">
    <name type="scientific">Hibiscus sabdariffa</name>
    <name type="common">roselle</name>
    <dbReference type="NCBI Taxonomy" id="183260"/>
    <lineage>
        <taxon>Eukaryota</taxon>
        <taxon>Viridiplantae</taxon>
        <taxon>Streptophyta</taxon>
        <taxon>Embryophyta</taxon>
        <taxon>Tracheophyta</taxon>
        <taxon>Spermatophyta</taxon>
        <taxon>Magnoliopsida</taxon>
        <taxon>eudicotyledons</taxon>
        <taxon>Gunneridae</taxon>
        <taxon>Pentapetalae</taxon>
        <taxon>rosids</taxon>
        <taxon>malvids</taxon>
        <taxon>Malvales</taxon>
        <taxon>Malvaceae</taxon>
        <taxon>Malvoideae</taxon>
        <taxon>Hibiscus</taxon>
    </lineage>
</organism>
<gene>
    <name evidence="2" type="ORF">V6N11_026719</name>
</gene>
<dbReference type="PANTHER" id="PTHR47423:SF2">
    <property type="entry name" value="PROTEIN SQS1"/>
    <property type="match status" value="1"/>
</dbReference>
<proteinExistence type="predicted"/>
<feature type="region of interest" description="Disordered" evidence="1">
    <location>
        <begin position="215"/>
        <end position="245"/>
    </location>
</feature>
<comment type="caution">
    <text evidence="2">The sequence shown here is derived from an EMBL/GenBank/DDBJ whole genome shotgun (WGS) entry which is preliminary data.</text>
</comment>
<feature type="compositionally biased region" description="Low complexity" evidence="1">
    <location>
        <begin position="174"/>
        <end position="184"/>
    </location>
</feature>
<evidence type="ECO:0000256" key="1">
    <source>
        <dbReference type="SAM" id="MobiDB-lite"/>
    </source>
</evidence>
<dbReference type="Proteomes" id="UP001396334">
    <property type="component" value="Unassembled WGS sequence"/>
</dbReference>
<protein>
    <submittedName>
        <fullName evidence="2">Uncharacterized protein</fullName>
    </submittedName>
</protein>
<accession>A0ABR2SWR9</accession>
<dbReference type="PANTHER" id="PTHR47423">
    <property type="entry name" value="G-PATCH DOMAIN CONTAINING PROTEIN"/>
    <property type="match status" value="1"/>
</dbReference>
<keyword evidence="3" id="KW-1185">Reference proteome</keyword>
<evidence type="ECO:0000313" key="2">
    <source>
        <dbReference type="EMBL" id="KAK9029609.1"/>
    </source>
</evidence>
<evidence type="ECO:0000313" key="3">
    <source>
        <dbReference type="Proteomes" id="UP001396334"/>
    </source>
</evidence>
<name>A0ABR2SWR9_9ROSI</name>
<feature type="region of interest" description="Disordered" evidence="1">
    <location>
        <begin position="163"/>
        <end position="194"/>
    </location>
</feature>